<reference evidence="1 2" key="1">
    <citation type="submission" date="2018-06" db="EMBL/GenBank/DDBJ databases">
        <authorList>
            <consortium name="Pathogen Informatics"/>
            <person name="Doyle S."/>
        </authorList>
    </citation>
    <scope>NUCLEOTIDE SEQUENCE [LARGE SCALE GENOMIC DNA]</scope>
    <source>
        <strain evidence="1 2">NCTC11296</strain>
    </source>
</reference>
<evidence type="ECO:0000313" key="2">
    <source>
        <dbReference type="Proteomes" id="UP000254465"/>
    </source>
</evidence>
<accession>A0A377IBG1</accession>
<sequence>MLVKKFSIPLLAALILSACTQMERFSTDKILPDAQGTNTANLKLTTSVNQVFIIPNSTCISLSDSVVALNNQYPKRTTEGWTLWNGWSKVPFEENKGKTIGMHSLSLDDLAKKYNFYNKTYISNEYKLEAGQPYVIFMKKSGEHIHLLVDSAENEFAFGLVFTPEKNKNYQLIADKTSQTFTTWTSATTANNSITDHFLFYLLDIDSNPPELIKIQRAYGCKK</sequence>
<dbReference type="EMBL" id="UGHK01000002">
    <property type="protein sequence ID" value="STO72654.1"/>
    <property type="molecule type" value="Genomic_DNA"/>
</dbReference>
<dbReference type="Proteomes" id="UP000254465">
    <property type="component" value="Unassembled WGS sequence"/>
</dbReference>
<dbReference type="PROSITE" id="PS51257">
    <property type="entry name" value="PROKAR_LIPOPROTEIN"/>
    <property type="match status" value="1"/>
</dbReference>
<proteinExistence type="predicted"/>
<name>A0A377IBG1_AVIPA</name>
<evidence type="ECO:0000313" key="1">
    <source>
        <dbReference type="EMBL" id="STO72654.1"/>
    </source>
</evidence>
<evidence type="ECO:0008006" key="3">
    <source>
        <dbReference type="Google" id="ProtNLM"/>
    </source>
</evidence>
<dbReference type="RefSeq" id="WP_021723806.1">
    <property type="nucleotide sequence ID" value="NZ_PQVK01000285.1"/>
</dbReference>
<organism evidence="1 2">
    <name type="scientific">Avibacterium paragallinarum</name>
    <name type="common">Haemophilus gallinarum</name>
    <dbReference type="NCBI Taxonomy" id="728"/>
    <lineage>
        <taxon>Bacteria</taxon>
        <taxon>Pseudomonadati</taxon>
        <taxon>Pseudomonadota</taxon>
        <taxon>Gammaproteobacteria</taxon>
        <taxon>Pasteurellales</taxon>
        <taxon>Pasteurellaceae</taxon>
        <taxon>Avibacterium</taxon>
    </lineage>
</organism>
<protein>
    <recommendedName>
        <fullName evidence="3">Lipoprotein</fullName>
    </recommendedName>
</protein>
<gene>
    <name evidence="1" type="ORF">NCTC11296_02588</name>
</gene>
<dbReference type="AlphaFoldDB" id="A0A377IBG1"/>